<dbReference type="InterPro" id="IPR041121">
    <property type="entry name" value="SDH_C"/>
</dbReference>
<proteinExistence type="predicted"/>
<dbReference type="Pfam" id="PF01488">
    <property type="entry name" value="Shikimate_DH"/>
    <property type="match status" value="1"/>
</dbReference>
<dbReference type="InterPro" id="IPR006151">
    <property type="entry name" value="Shikm_DH/Glu-tRNA_Rdtase"/>
</dbReference>
<comment type="caution">
    <text evidence="4">The sequence shown here is derived from an EMBL/GenBank/DDBJ whole genome shotgun (WGS) entry which is preliminary data.</text>
</comment>
<dbReference type="InterPro" id="IPR036291">
    <property type="entry name" value="NAD(P)-bd_dom_sf"/>
</dbReference>
<dbReference type="GO" id="GO:0009423">
    <property type="term" value="P:chorismate biosynthetic process"/>
    <property type="evidence" value="ECO:0007669"/>
    <property type="project" value="UniProtKB-UniPathway"/>
</dbReference>
<evidence type="ECO:0000313" key="4">
    <source>
        <dbReference type="EMBL" id="TPX11257.1"/>
    </source>
</evidence>
<dbReference type="PANTHER" id="PTHR21089">
    <property type="entry name" value="SHIKIMATE DEHYDROGENASE"/>
    <property type="match status" value="1"/>
</dbReference>
<dbReference type="GO" id="GO:0005737">
    <property type="term" value="C:cytoplasm"/>
    <property type="evidence" value="ECO:0007669"/>
    <property type="project" value="InterPro"/>
</dbReference>
<keyword evidence="5" id="KW-1185">Reference proteome</keyword>
<dbReference type="OrthoDB" id="204377at2759"/>
<dbReference type="InterPro" id="IPR046346">
    <property type="entry name" value="Aminoacid_DH-like_N_sf"/>
</dbReference>
<dbReference type="Proteomes" id="UP000319257">
    <property type="component" value="Unassembled WGS sequence"/>
</dbReference>
<dbReference type="AlphaFoldDB" id="A0A507AUU1"/>
<accession>A0A507AUU1</accession>
<dbReference type="STRING" id="1093900.A0A507AUU1"/>
<dbReference type="InterPro" id="IPR013708">
    <property type="entry name" value="Shikimate_DH-bd_N"/>
</dbReference>
<dbReference type="InterPro" id="IPR010110">
    <property type="entry name" value="Shikimate_DH_AroM-type"/>
</dbReference>
<dbReference type="NCBIfam" id="TIGR01809">
    <property type="entry name" value="Shik-DH-AROM"/>
    <property type="match status" value="1"/>
</dbReference>
<dbReference type="GO" id="GO:0019632">
    <property type="term" value="P:shikimate metabolic process"/>
    <property type="evidence" value="ECO:0007669"/>
    <property type="project" value="TreeGrafter"/>
</dbReference>
<sequence>MPSAEAADTPLARKNFHIFGNGISFSISPTIHNAGFNHHCLPYHYDIRESPCVDDVAHLIKRDEFGGASVTMPHKLQAHRYCDQLTETARVIGAVNTLIPRGEGPDRILLGDNTDWSGLYSIITDYLKASQVAPSTALVIGAGGASRAAIYALHRAGFQTIYIVNRTMSVAIDVQRSFENHFEITVLPHLDSIPKLPVVVIGTVPADKTTEQQFSSIFGLEGLCIDMAYKPRQTPLLAVAQRYPRWKTVTGIEVLLAQAFDQYQLWTGREAPKEIMVDAVLGRLSKV</sequence>
<evidence type="ECO:0000259" key="2">
    <source>
        <dbReference type="Pfam" id="PF08501"/>
    </source>
</evidence>
<dbReference type="InterPro" id="IPR022893">
    <property type="entry name" value="Shikimate_DH_fam"/>
</dbReference>
<protein>
    <recommendedName>
        <fullName evidence="6">Shikimate dehydrogenase</fullName>
    </recommendedName>
</protein>
<dbReference type="InParanoid" id="A0A507AUU1"/>
<evidence type="ECO:0000313" key="5">
    <source>
        <dbReference type="Proteomes" id="UP000319257"/>
    </source>
</evidence>
<reference evidence="4 5" key="1">
    <citation type="submission" date="2019-06" db="EMBL/GenBank/DDBJ databases">
        <title>Draft genome sequence of the filamentous fungus Phialemoniopsis curvata isolated from diesel fuel.</title>
        <authorList>
            <person name="Varaljay V.A."/>
            <person name="Lyon W.J."/>
            <person name="Crouch A.L."/>
            <person name="Drake C.E."/>
            <person name="Hollomon J.M."/>
            <person name="Nadeau L.J."/>
            <person name="Nunn H.S."/>
            <person name="Stevenson B.S."/>
            <person name="Bojanowski C.L."/>
            <person name="Crookes-Goodson W.J."/>
        </authorList>
    </citation>
    <scope>NUCLEOTIDE SEQUENCE [LARGE SCALE GENOMIC DNA]</scope>
    <source>
        <strain evidence="4 5">D216</strain>
    </source>
</reference>
<dbReference type="UniPathway" id="UPA00053">
    <property type="reaction ID" value="UER00087"/>
</dbReference>
<dbReference type="CDD" id="cd01065">
    <property type="entry name" value="NAD_bind_Shikimate_DH"/>
    <property type="match status" value="1"/>
</dbReference>
<name>A0A507AUU1_9PEZI</name>
<dbReference type="RefSeq" id="XP_030992968.1">
    <property type="nucleotide sequence ID" value="XM_031133451.1"/>
</dbReference>
<dbReference type="Gene3D" id="3.40.50.720">
    <property type="entry name" value="NAD(P)-binding Rossmann-like Domain"/>
    <property type="match status" value="1"/>
</dbReference>
<dbReference type="Pfam" id="PF18317">
    <property type="entry name" value="SDH_C"/>
    <property type="match status" value="1"/>
</dbReference>
<dbReference type="GeneID" id="41968522"/>
<dbReference type="PANTHER" id="PTHR21089:SF26">
    <property type="entry name" value="AROM POLYPEPTIDE, PUTATIVE-RELATED"/>
    <property type="match status" value="1"/>
</dbReference>
<feature type="domain" description="SDH C-terminal" evidence="3">
    <location>
        <begin position="251"/>
        <end position="281"/>
    </location>
</feature>
<gene>
    <name evidence="4" type="ORF">E0L32_001075</name>
</gene>
<evidence type="ECO:0008006" key="6">
    <source>
        <dbReference type="Google" id="ProtNLM"/>
    </source>
</evidence>
<feature type="domain" description="Quinate/shikimate 5-dehydrogenase/glutamyl-tRNA reductase" evidence="1">
    <location>
        <begin position="131"/>
        <end position="204"/>
    </location>
</feature>
<dbReference type="GO" id="GO:0004764">
    <property type="term" value="F:shikimate 3-dehydrogenase (NADP+) activity"/>
    <property type="evidence" value="ECO:0007669"/>
    <property type="project" value="InterPro"/>
</dbReference>
<dbReference type="Gene3D" id="3.40.50.10860">
    <property type="entry name" value="Leucine Dehydrogenase, chain A, domain 1"/>
    <property type="match status" value="1"/>
</dbReference>
<dbReference type="SUPFAM" id="SSF51735">
    <property type="entry name" value="NAD(P)-binding Rossmann-fold domains"/>
    <property type="match status" value="1"/>
</dbReference>
<evidence type="ECO:0000259" key="1">
    <source>
        <dbReference type="Pfam" id="PF01488"/>
    </source>
</evidence>
<dbReference type="Pfam" id="PF08501">
    <property type="entry name" value="Shikimate_dh_N"/>
    <property type="match status" value="1"/>
</dbReference>
<organism evidence="4 5">
    <name type="scientific">Thyridium curvatum</name>
    <dbReference type="NCBI Taxonomy" id="1093900"/>
    <lineage>
        <taxon>Eukaryota</taxon>
        <taxon>Fungi</taxon>
        <taxon>Dikarya</taxon>
        <taxon>Ascomycota</taxon>
        <taxon>Pezizomycotina</taxon>
        <taxon>Sordariomycetes</taxon>
        <taxon>Sordariomycetidae</taxon>
        <taxon>Thyridiales</taxon>
        <taxon>Thyridiaceae</taxon>
        <taxon>Thyridium</taxon>
    </lineage>
</organism>
<evidence type="ECO:0000259" key="3">
    <source>
        <dbReference type="Pfam" id="PF18317"/>
    </source>
</evidence>
<dbReference type="EMBL" id="SKBQ01000004">
    <property type="protein sequence ID" value="TPX11257.1"/>
    <property type="molecule type" value="Genomic_DNA"/>
</dbReference>
<feature type="domain" description="Shikimate dehydrogenase substrate binding N-terminal" evidence="2">
    <location>
        <begin position="18"/>
        <end position="98"/>
    </location>
</feature>
<dbReference type="SUPFAM" id="SSF53223">
    <property type="entry name" value="Aminoacid dehydrogenase-like, N-terminal domain"/>
    <property type="match status" value="1"/>
</dbReference>